<dbReference type="InterPro" id="IPR010895">
    <property type="entry name" value="CHRD"/>
</dbReference>
<accession>A0ABX1LRR0</accession>
<feature type="chain" id="PRO_5046718130" evidence="1">
    <location>
        <begin position="26"/>
        <end position="211"/>
    </location>
</feature>
<keyword evidence="4" id="KW-1185">Reference proteome</keyword>
<evidence type="ECO:0000313" key="4">
    <source>
        <dbReference type="Proteomes" id="UP000738376"/>
    </source>
</evidence>
<evidence type="ECO:0000313" key="3">
    <source>
        <dbReference type="EMBL" id="NMF57504.1"/>
    </source>
</evidence>
<evidence type="ECO:0000256" key="1">
    <source>
        <dbReference type="SAM" id="SignalP"/>
    </source>
</evidence>
<protein>
    <submittedName>
        <fullName evidence="3">CHRD domain-containing protein</fullName>
    </submittedName>
</protein>
<organism evidence="3 4">
    <name type="scientific">Pseudanabaena yagii GIHE-NHR1</name>
    <dbReference type="NCBI Taxonomy" id="2722753"/>
    <lineage>
        <taxon>Bacteria</taxon>
        <taxon>Bacillati</taxon>
        <taxon>Cyanobacteriota</taxon>
        <taxon>Cyanophyceae</taxon>
        <taxon>Pseudanabaenales</taxon>
        <taxon>Pseudanabaenaceae</taxon>
        <taxon>Pseudanabaena</taxon>
        <taxon>Pseudanabaena yagii</taxon>
    </lineage>
</organism>
<dbReference type="Proteomes" id="UP000738376">
    <property type="component" value="Unassembled WGS sequence"/>
</dbReference>
<evidence type="ECO:0000259" key="2">
    <source>
        <dbReference type="Pfam" id="PF07452"/>
    </source>
</evidence>
<dbReference type="EMBL" id="JAAVJL010000001">
    <property type="protein sequence ID" value="NMF57504.1"/>
    <property type="molecule type" value="Genomic_DNA"/>
</dbReference>
<name>A0ABX1LRR0_9CYAN</name>
<feature type="signal peptide" evidence="1">
    <location>
        <begin position="1"/>
        <end position="25"/>
    </location>
</feature>
<feature type="domain" description="CHRD" evidence="2">
    <location>
        <begin position="42"/>
        <end position="200"/>
    </location>
</feature>
<proteinExistence type="predicted"/>
<keyword evidence="1" id="KW-0732">Signal</keyword>
<gene>
    <name evidence="3" type="ORF">HC246_05585</name>
</gene>
<reference evidence="3 4" key="1">
    <citation type="submission" date="2020-03" db="EMBL/GenBank/DDBJ databases">
        <title>Draft Genome Sequence of 2-Methylisoborneol Producing Pseudanabaena yagii Strain GIHE-NHR1 Isolated from North Han River in South Korea.</title>
        <authorList>
            <person name="Jeong J."/>
        </authorList>
    </citation>
    <scope>NUCLEOTIDE SEQUENCE [LARGE SCALE GENOMIC DNA]</scope>
    <source>
        <strain evidence="3 4">GIHE-NHR1</strain>
    </source>
</reference>
<dbReference type="Pfam" id="PF07452">
    <property type="entry name" value="CHRD"/>
    <property type="match status" value="1"/>
</dbReference>
<dbReference type="RefSeq" id="WP_169362527.1">
    <property type="nucleotide sequence ID" value="NZ_JAAVJL010000001.1"/>
</dbReference>
<comment type="caution">
    <text evidence="3">The sequence shown here is derived from an EMBL/GenBank/DDBJ whole genome shotgun (WGS) entry which is preliminary data.</text>
</comment>
<sequence>MRIVIGFLMSALIALTVMFSNPAIAQNQQQFGDQSFNEYESYLHPAQEPDPKLTTSARGYGRLKFPVNLSSGSVEVQLSGIDPAKVTAFHIHCGTPGVLGPIIVNFGQYGDFQKTIANDHFSANVTNDKSTFVKQPPIPPNLFAGKFTLPLPEGCPSDINFPVQQVNTVAGLDALARKGALYFNLHTVGHEFFGELRGQIYPVAPKVASSK</sequence>